<name>A0A8S1ME87_PARPR</name>
<protein>
    <submittedName>
        <fullName evidence="1">Uncharacterized protein</fullName>
    </submittedName>
</protein>
<dbReference type="EMBL" id="CAJJDM010000061">
    <property type="protein sequence ID" value="CAD8078697.1"/>
    <property type="molecule type" value="Genomic_DNA"/>
</dbReference>
<organism evidence="1 2">
    <name type="scientific">Paramecium primaurelia</name>
    <dbReference type="NCBI Taxonomy" id="5886"/>
    <lineage>
        <taxon>Eukaryota</taxon>
        <taxon>Sar</taxon>
        <taxon>Alveolata</taxon>
        <taxon>Ciliophora</taxon>
        <taxon>Intramacronucleata</taxon>
        <taxon>Oligohymenophorea</taxon>
        <taxon>Peniculida</taxon>
        <taxon>Parameciidae</taxon>
        <taxon>Paramecium</taxon>
    </lineage>
</organism>
<comment type="caution">
    <text evidence="1">The sequence shown here is derived from an EMBL/GenBank/DDBJ whole genome shotgun (WGS) entry which is preliminary data.</text>
</comment>
<proteinExistence type="predicted"/>
<gene>
    <name evidence="1" type="ORF">PPRIM_AZ9-3.1.T0600205</name>
</gene>
<dbReference type="Proteomes" id="UP000688137">
    <property type="component" value="Unassembled WGS sequence"/>
</dbReference>
<reference evidence="1" key="1">
    <citation type="submission" date="2021-01" db="EMBL/GenBank/DDBJ databases">
        <authorList>
            <consortium name="Genoscope - CEA"/>
            <person name="William W."/>
        </authorList>
    </citation>
    <scope>NUCLEOTIDE SEQUENCE</scope>
</reference>
<evidence type="ECO:0000313" key="1">
    <source>
        <dbReference type="EMBL" id="CAD8078697.1"/>
    </source>
</evidence>
<evidence type="ECO:0000313" key="2">
    <source>
        <dbReference type="Proteomes" id="UP000688137"/>
    </source>
</evidence>
<accession>A0A8S1ME87</accession>
<keyword evidence="2" id="KW-1185">Reference proteome</keyword>
<dbReference type="AlphaFoldDB" id="A0A8S1ME87"/>
<dbReference type="OMA" id="EYNIVNF"/>
<sequence length="268" mass="32381">MNIIKSTNSFYQFSKEYQTYFKDKSVEQIEKPQNPVTLMNSFLRNSSFAKKSVQPLDWPSDLDLSNIREEYFIIDPTQRFQREWNEKKLFFKHRQSPLRTDSFNRFRENIRSLSKTQKFQKDNLQYEQAAIFPSQRKLELQMTVQAQKEYKHKKEQFNFLNKQHRLIENLHHDDIVQKSVIENQQMNANKDETFNQENNKLHKTNFDNEISSDWARKRKSPLNKLDTFHRVISQEDNEKSKLGKAKPNRVKQFERKGREYNIVNFGCN</sequence>